<reference evidence="1" key="1">
    <citation type="journal article" date="2014" name="Front. Microbiol.">
        <title>High frequency of phylogenetically diverse reductive dehalogenase-homologous genes in deep subseafloor sedimentary metagenomes.</title>
        <authorList>
            <person name="Kawai M."/>
            <person name="Futagami T."/>
            <person name="Toyoda A."/>
            <person name="Takaki Y."/>
            <person name="Nishi S."/>
            <person name="Hori S."/>
            <person name="Arai W."/>
            <person name="Tsubouchi T."/>
            <person name="Morono Y."/>
            <person name="Uchiyama I."/>
            <person name="Ito T."/>
            <person name="Fujiyama A."/>
            <person name="Inagaki F."/>
            <person name="Takami H."/>
        </authorList>
    </citation>
    <scope>NUCLEOTIDE SEQUENCE</scope>
    <source>
        <strain evidence="1">Expedition CK06-06</strain>
    </source>
</reference>
<accession>X1LWN5</accession>
<feature type="non-terminal residue" evidence="1">
    <location>
        <position position="1"/>
    </location>
</feature>
<dbReference type="EMBL" id="BARV01012980">
    <property type="protein sequence ID" value="GAI10221.1"/>
    <property type="molecule type" value="Genomic_DNA"/>
</dbReference>
<proteinExistence type="predicted"/>
<sequence length="39" mass="4410">CQIIGEVTEKGEGLVILITELGTRRILDLHYSEQLPRIC</sequence>
<dbReference type="Gene3D" id="3.90.650.10">
    <property type="entry name" value="PurM-like C-terminal domain"/>
    <property type="match status" value="1"/>
</dbReference>
<comment type="caution">
    <text evidence="1">The sequence shown here is derived from an EMBL/GenBank/DDBJ whole genome shotgun (WGS) entry which is preliminary data.</text>
</comment>
<name>X1LWN5_9ZZZZ</name>
<evidence type="ECO:0008006" key="2">
    <source>
        <dbReference type="Google" id="ProtNLM"/>
    </source>
</evidence>
<evidence type="ECO:0000313" key="1">
    <source>
        <dbReference type="EMBL" id="GAI10221.1"/>
    </source>
</evidence>
<protein>
    <recommendedName>
        <fullName evidence="2">PurM-like C-terminal domain-containing protein</fullName>
    </recommendedName>
</protein>
<dbReference type="InterPro" id="IPR036676">
    <property type="entry name" value="PurM-like_C_sf"/>
</dbReference>
<dbReference type="AlphaFoldDB" id="X1LWN5"/>
<gene>
    <name evidence="1" type="ORF">S06H3_23743</name>
</gene>
<organism evidence="1">
    <name type="scientific">marine sediment metagenome</name>
    <dbReference type="NCBI Taxonomy" id="412755"/>
    <lineage>
        <taxon>unclassified sequences</taxon>
        <taxon>metagenomes</taxon>
        <taxon>ecological metagenomes</taxon>
    </lineage>
</organism>